<reference evidence="1 2" key="1">
    <citation type="submission" date="2016-06" db="EMBL/GenBank/DDBJ databases">
        <title>The Draft Genome Sequence and Annotation of the Desert Woodrat Neotoma lepida.</title>
        <authorList>
            <person name="Campbell M."/>
            <person name="Oakeson K.F."/>
            <person name="Yandell M."/>
            <person name="Halpert J.R."/>
            <person name="Dearing D."/>
        </authorList>
    </citation>
    <scope>NUCLEOTIDE SEQUENCE [LARGE SCALE GENOMIC DNA]</scope>
    <source>
        <strain evidence="1">417</strain>
        <tissue evidence="1">Liver</tissue>
    </source>
</reference>
<dbReference type="EMBL" id="LZPO01037265">
    <property type="protein sequence ID" value="OBS75496.1"/>
    <property type="molecule type" value="Genomic_DNA"/>
</dbReference>
<organism evidence="1 2">
    <name type="scientific">Neotoma lepida</name>
    <name type="common">Desert woodrat</name>
    <dbReference type="NCBI Taxonomy" id="56216"/>
    <lineage>
        <taxon>Eukaryota</taxon>
        <taxon>Metazoa</taxon>
        <taxon>Chordata</taxon>
        <taxon>Craniata</taxon>
        <taxon>Vertebrata</taxon>
        <taxon>Euteleostomi</taxon>
        <taxon>Mammalia</taxon>
        <taxon>Eutheria</taxon>
        <taxon>Euarchontoglires</taxon>
        <taxon>Glires</taxon>
        <taxon>Rodentia</taxon>
        <taxon>Myomorpha</taxon>
        <taxon>Muroidea</taxon>
        <taxon>Cricetidae</taxon>
        <taxon>Neotominae</taxon>
        <taxon>Neotoma</taxon>
    </lineage>
</organism>
<proteinExistence type="predicted"/>
<dbReference type="AlphaFoldDB" id="A0A1A6HB23"/>
<keyword evidence="2" id="KW-1185">Reference proteome</keyword>
<gene>
    <name evidence="1" type="ORF">A6R68_14023</name>
</gene>
<accession>A0A1A6HB23</accession>
<protein>
    <submittedName>
        <fullName evidence="1">Uncharacterized protein</fullName>
    </submittedName>
</protein>
<evidence type="ECO:0000313" key="1">
    <source>
        <dbReference type="EMBL" id="OBS75496.1"/>
    </source>
</evidence>
<comment type="caution">
    <text evidence="1">The sequence shown here is derived from an EMBL/GenBank/DDBJ whole genome shotgun (WGS) entry which is preliminary data.</text>
</comment>
<evidence type="ECO:0000313" key="2">
    <source>
        <dbReference type="Proteomes" id="UP000092124"/>
    </source>
</evidence>
<feature type="non-terminal residue" evidence="1">
    <location>
        <position position="239"/>
    </location>
</feature>
<sequence length="239" mass="25979">MELTLSASQSVLVARSSFCSNMFLESERHAALDWKPDPGTVDPSAICFWSILADPGIHNGWGQGERWSSPSLRAGQSSGLSTLCLSTNFKRVLRHRHRIEKKPSVLQSELVTKALPHSWYLALHSQLKSAMHPVRLPHSWDQLALLRRDGDVVAPTIWSDPPTPATPSWRGVFHPGSCVVPGGGLSRVVCLGLPGLVQSGAAPLSDRTDWGLLETLPEFGSQGRDYRSPGAAHLLAAEL</sequence>
<dbReference type="Proteomes" id="UP000092124">
    <property type="component" value="Unassembled WGS sequence"/>
</dbReference>
<name>A0A1A6HB23_NEOLE</name>